<dbReference type="PANTHER" id="PTHR46796">
    <property type="entry name" value="HTH-TYPE TRANSCRIPTIONAL ACTIVATOR RHAS-RELATED"/>
    <property type="match status" value="1"/>
</dbReference>
<evidence type="ECO:0000256" key="2">
    <source>
        <dbReference type="ARBA" id="ARBA00023125"/>
    </source>
</evidence>
<dbReference type="AlphaFoldDB" id="A0A147ITW6"/>
<dbReference type="GO" id="GO:0003700">
    <property type="term" value="F:DNA-binding transcription factor activity"/>
    <property type="evidence" value="ECO:0007669"/>
    <property type="project" value="InterPro"/>
</dbReference>
<dbReference type="Pfam" id="PF12833">
    <property type="entry name" value="HTH_18"/>
    <property type="match status" value="1"/>
</dbReference>
<dbReference type="PATRIC" id="fig|172044.3.peg.1375"/>
<dbReference type="Gene3D" id="1.10.10.60">
    <property type="entry name" value="Homeodomain-like"/>
    <property type="match status" value="2"/>
</dbReference>
<dbReference type="InterPro" id="IPR018060">
    <property type="entry name" value="HTH_AraC"/>
</dbReference>
<dbReference type="PRINTS" id="PR00032">
    <property type="entry name" value="HTHARAC"/>
</dbReference>
<name>A0A147ITW6_9SPHN</name>
<dbReference type="PROSITE" id="PS00041">
    <property type="entry name" value="HTH_ARAC_FAMILY_1"/>
    <property type="match status" value="2"/>
</dbReference>
<dbReference type="InterPro" id="IPR050204">
    <property type="entry name" value="AraC_XylS_family_regulators"/>
</dbReference>
<comment type="caution">
    <text evidence="5">The sequence shown here is derived from an EMBL/GenBank/DDBJ whole genome shotgun (WGS) entry which is preliminary data.</text>
</comment>
<dbReference type="InterPro" id="IPR020449">
    <property type="entry name" value="Tscrpt_reg_AraC-type_HTH"/>
</dbReference>
<evidence type="ECO:0000256" key="1">
    <source>
        <dbReference type="ARBA" id="ARBA00023015"/>
    </source>
</evidence>
<dbReference type="Proteomes" id="UP000073923">
    <property type="component" value="Unassembled WGS sequence"/>
</dbReference>
<dbReference type="SMART" id="SM00342">
    <property type="entry name" value="HTH_ARAC"/>
    <property type="match status" value="1"/>
</dbReference>
<dbReference type="InterPro" id="IPR018062">
    <property type="entry name" value="HTH_AraC-typ_CS"/>
</dbReference>
<sequence length="288" mass="31999">MDVAELSPSNEKIIANTLGRAPDRSVNLGSWQFARWRQFIGSYELPALVDPVFVVHVGGKPDTRLWEADQWSHSRSIPGCATIVPAGCSTGWRIDGELDVVTVSVPMDQLQDQRAVARFREMRFAFADPLGIALTRQILSELYAEQTVERTAYIGTLLDALKMHTLRSSPPSGEGAFPSADFSAYRIHQIMNDILGRPEEDHSLEALAAQAGLTPSHFCRVFKRATGVTPHQYVMKARLDRARDLLGQSDLSIAQVAEMTGFTSQSHFTRAFRQYAGDTPSGWRHTLQ</sequence>
<dbReference type="PROSITE" id="PS01124">
    <property type="entry name" value="HTH_ARAC_FAMILY_2"/>
    <property type="match status" value="1"/>
</dbReference>
<proteinExistence type="predicted"/>
<evidence type="ECO:0000313" key="5">
    <source>
        <dbReference type="EMBL" id="KTT99057.1"/>
    </source>
</evidence>
<dbReference type="PANTHER" id="PTHR46796:SF14">
    <property type="entry name" value="TRANSCRIPTIONAL REGULATORY PROTEIN"/>
    <property type="match status" value="1"/>
</dbReference>
<protein>
    <submittedName>
        <fullName evidence="5">AraC family transcriptional regulator</fullName>
    </submittedName>
</protein>
<gene>
    <name evidence="5" type="ORF">NS355_07935</name>
</gene>
<evidence type="ECO:0000313" key="6">
    <source>
        <dbReference type="Proteomes" id="UP000073923"/>
    </source>
</evidence>
<dbReference type="GO" id="GO:0043565">
    <property type="term" value="F:sequence-specific DNA binding"/>
    <property type="evidence" value="ECO:0007669"/>
    <property type="project" value="InterPro"/>
</dbReference>
<keyword evidence="1" id="KW-0805">Transcription regulation</keyword>
<dbReference type="SUPFAM" id="SSF46689">
    <property type="entry name" value="Homeodomain-like"/>
    <property type="match status" value="2"/>
</dbReference>
<keyword evidence="3" id="KW-0804">Transcription</keyword>
<dbReference type="OrthoDB" id="110167at2"/>
<feature type="domain" description="HTH araC/xylS-type" evidence="4">
    <location>
        <begin position="185"/>
        <end position="286"/>
    </location>
</feature>
<organism evidence="5 6">
    <name type="scientific">Sphingomonas yabuuchiae</name>
    <dbReference type="NCBI Taxonomy" id="172044"/>
    <lineage>
        <taxon>Bacteria</taxon>
        <taxon>Pseudomonadati</taxon>
        <taxon>Pseudomonadota</taxon>
        <taxon>Alphaproteobacteria</taxon>
        <taxon>Sphingomonadales</taxon>
        <taxon>Sphingomonadaceae</taxon>
        <taxon>Sphingomonas</taxon>
    </lineage>
</organism>
<keyword evidence="2" id="KW-0238">DNA-binding</keyword>
<accession>A0A147ITW6</accession>
<dbReference type="EMBL" id="LDTF01000033">
    <property type="protein sequence ID" value="KTT99057.1"/>
    <property type="molecule type" value="Genomic_DNA"/>
</dbReference>
<evidence type="ECO:0000259" key="4">
    <source>
        <dbReference type="PROSITE" id="PS01124"/>
    </source>
</evidence>
<dbReference type="InterPro" id="IPR009057">
    <property type="entry name" value="Homeodomain-like_sf"/>
</dbReference>
<reference evidence="5 6" key="1">
    <citation type="journal article" date="2016" name="Front. Microbiol.">
        <title>Genomic Resource of Rice Seed Associated Bacteria.</title>
        <authorList>
            <person name="Midha S."/>
            <person name="Bansal K."/>
            <person name="Sharma S."/>
            <person name="Kumar N."/>
            <person name="Patil P.P."/>
            <person name="Chaudhry V."/>
            <person name="Patil P.B."/>
        </authorList>
    </citation>
    <scope>NUCLEOTIDE SEQUENCE [LARGE SCALE GENOMIC DNA]</scope>
    <source>
        <strain evidence="5 6">NS355</strain>
    </source>
</reference>
<evidence type="ECO:0000256" key="3">
    <source>
        <dbReference type="ARBA" id="ARBA00023163"/>
    </source>
</evidence>